<proteinExistence type="predicted"/>
<dbReference type="EMBL" id="JAUDFV010000143">
    <property type="protein sequence ID" value="KAL2720987.1"/>
    <property type="molecule type" value="Genomic_DNA"/>
</dbReference>
<evidence type="ECO:0000313" key="1">
    <source>
        <dbReference type="EMBL" id="KAL2720987.1"/>
    </source>
</evidence>
<comment type="caution">
    <text evidence="1">The sequence shown here is derived from an EMBL/GenBank/DDBJ whole genome shotgun (WGS) entry which is preliminary data.</text>
</comment>
<dbReference type="AlphaFoldDB" id="A0ABD2AK55"/>
<keyword evidence="2" id="KW-1185">Reference proteome</keyword>
<protein>
    <submittedName>
        <fullName evidence="1">Uncharacterized protein</fullName>
    </submittedName>
</protein>
<name>A0ABD2AK55_VESSQ</name>
<reference evidence="1 2" key="1">
    <citation type="journal article" date="2024" name="Ann. Entomol. Soc. Am.">
        <title>Genomic analyses of the southern and eastern yellowjacket wasps (Hymenoptera: Vespidae) reveal evolutionary signatures of social life.</title>
        <authorList>
            <person name="Catto M.A."/>
            <person name="Caine P.B."/>
            <person name="Orr S.E."/>
            <person name="Hunt B.G."/>
            <person name="Goodisman M.A.D."/>
        </authorList>
    </citation>
    <scope>NUCLEOTIDE SEQUENCE [LARGE SCALE GENOMIC DNA]</scope>
    <source>
        <strain evidence="1">233</strain>
        <tissue evidence="1">Head and thorax</tissue>
    </source>
</reference>
<evidence type="ECO:0000313" key="2">
    <source>
        <dbReference type="Proteomes" id="UP001607302"/>
    </source>
</evidence>
<organism evidence="1 2">
    <name type="scientific">Vespula squamosa</name>
    <name type="common">Southern yellow jacket</name>
    <name type="synonym">Wasp</name>
    <dbReference type="NCBI Taxonomy" id="30214"/>
    <lineage>
        <taxon>Eukaryota</taxon>
        <taxon>Metazoa</taxon>
        <taxon>Ecdysozoa</taxon>
        <taxon>Arthropoda</taxon>
        <taxon>Hexapoda</taxon>
        <taxon>Insecta</taxon>
        <taxon>Pterygota</taxon>
        <taxon>Neoptera</taxon>
        <taxon>Endopterygota</taxon>
        <taxon>Hymenoptera</taxon>
        <taxon>Apocrita</taxon>
        <taxon>Aculeata</taxon>
        <taxon>Vespoidea</taxon>
        <taxon>Vespidae</taxon>
        <taxon>Vespinae</taxon>
        <taxon>Vespula</taxon>
    </lineage>
</organism>
<dbReference type="Proteomes" id="UP001607302">
    <property type="component" value="Unassembled WGS sequence"/>
</dbReference>
<sequence>MDKNVPTNSPSATFEGAQWNPDGTLTTLYLLFYKQLSVGLTNRTFCDNNYQLYRTNSVTSVLLKEAFYFGANYSRKRYHFLTRCFAKKIKLFQRFGKVRSWIKAASLKRDLVRQNWSRIMLVVIDDILENSIIIVLDINDTTIFILYSSFRKIRQKTTNISLYYAVAKGTNSNRNKNCITSDLISMKISISICFIVNFIDET</sequence>
<gene>
    <name evidence="1" type="ORF">V1478_009753</name>
</gene>
<accession>A0ABD2AK55</accession>